<evidence type="ECO:0000256" key="2">
    <source>
        <dbReference type="ARBA" id="ARBA00022603"/>
    </source>
</evidence>
<dbReference type="PANTHER" id="PTHR12176">
    <property type="entry name" value="SAM-DEPENDENT METHYLTRANSFERASE SUPERFAMILY PROTEIN"/>
    <property type="match status" value="1"/>
</dbReference>
<comment type="caution">
    <text evidence="5">The sequence shown here is derived from an EMBL/GenBank/DDBJ whole genome shotgun (WGS) entry which is preliminary data.</text>
</comment>
<dbReference type="AlphaFoldDB" id="A0AAD5GEY4"/>
<organism evidence="5 6">
    <name type="scientific">Ambrosia artemisiifolia</name>
    <name type="common">Common ragweed</name>
    <dbReference type="NCBI Taxonomy" id="4212"/>
    <lineage>
        <taxon>Eukaryota</taxon>
        <taxon>Viridiplantae</taxon>
        <taxon>Streptophyta</taxon>
        <taxon>Embryophyta</taxon>
        <taxon>Tracheophyta</taxon>
        <taxon>Spermatophyta</taxon>
        <taxon>Magnoliopsida</taxon>
        <taxon>eudicotyledons</taxon>
        <taxon>Gunneridae</taxon>
        <taxon>Pentapetalae</taxon>
        <taxon>asterids</taxon>
        <taxon>campanulids</taxon>
        <taxon>Asterales</taxon>
        <taxon>Asteraceae</taxon>
        <taxon>Asteroideae</taxon>
        <taxon>Heliantheae alliance</taxon>
        <taxon>Heliantheae</taxon>
        <taxon>Ambrosia</taxon>
    </lineage>
</organism>
<dbReference type="Gene3D" id="3.40.50.150">
    <property type="entry name" value="Vaccinia Virus protein VP39"/>
    <property type="match status" value="1"/>
</dbReference>
<evidence type="ECO:0000313" key="5">
    <source>
        <dbReference type="EMBL" id="KAI7737891.1"/>
    </source>
</evidence>
<dbReference type="PANTHER" id="PTHR12176:SF76">
    <property type="entry name" value="S-ADENOSYL-L-METHIONINE-DEPENDENT METHYLTRANSFERASES SUPERFAMILY PROTEIN"/>
    <property type="match status" value="1"/>
</dbReference>
<keyword evidence="3" id="KW-0808">Transferase</keyword>
<proteinExistence type="inferred from homology"/>
<feature type="non-terminal residue" evidence="5">
    <location>
        <position position="316"/>
    </location>
</feature>
<dbReference type="GO" id="GO:0008168">
    <property type="term" value="F:methyltransferase activity"/>
    <property type="evidence" value="ECO:0007669"/>
    <property type="project" value="UniProtKB-KW"/>
</dbReference>
<dbReference type="SUPFAM" id="SSF53335">
    <property type="entry name" value="S-adenosyl-L-methionine-dependent methyltransferases"/>
    <property type="match status" value="1"/>
</dbReference>
<dbReference type="Proteomes" id="UP001206925">
    <property type="component" value="Unassembled WGS sequence"/>
</dbReference>
<evidence type="ECO:0000256" key="3">
    <source>
        <dbReference type="ARBA" id="ARBA00022679"/>
    </source>
</evidence>
<dbReference type="InterPro" id="IPR029063">
    <property type="entry name" value="SAM-dependent_MTases_sf"/>
</dbReference>
<evidence type="ECO:0008006" key="7">
    <source>
        <dbReference type="Google" id="ProtNLM"/>
    </source>
</evidence>
<dbReference type="EMBL" id="JAMZMK010008927">
    <property type="protein sequence ID" value="KAI7737891.1"/>
    <property type="molecule type" value="Genomic_DNA"/>
</dbReference>
<name>A0AAD5GEY4_AMBAR</name>
<evidence type="ECO:0000256" key="1">
    <source>
        <dbReference type="ARBA" id="ARBA00008361"/>
    </source>
</evidence>
<accession>A0AAD5GEY4</accession>
<gene>
    <name evidence="5" type="ORF">M8C21_032155</name>
</gene>
<keyword evidence="2" id="KW-0489">Methyltransferase</keyword>
<feature type="region of interest" description="Disordered" evidence="4">
    <location>
        <begin position="1"/>
        <end position="28"/>
    </location>
</feature>
<sequence length="316" mass="33891">RASHPHISSSSNNKKKSKSKHTTQHEGQGGWLKVVSKCCAAVEEGGNGEEVDNNYQVLTAINTSYNDILILDSPHSRMLLLDPTHNIHSIFMKGQPWTGSYWDEFASLPPIVPQGPIAIFGLGGGTAAHLMLTLWPSLQLHGWEIDEILIDKAREHLGLSHLEKPSQGAAADGGGVLHVHIGDALSASTTISGGYAGIVIDLFAGGEVLPQLQQVQTWLQLNDKLMPNGRLMINCGGTTSLSGSTDSSTDAAWDQNSTLKTLCEAFPGQVNWKKMPKSEGENYLALTGPLPDLTLWAAALPDRLGSGVVQWACCFP</sequence>
<dbReference type="InterPro" id="IPR051419">
    <property type="entry name" value="Lys/N-term_MeTrsfase_sf"/>
</dbReference>
<protein>
    <recommendedName>
        <fullName evidence="7">S-adenosyl-L-methionine-dependent methyltransferase</fullName>
    </recommendedName>
</protein>
<dbReference type="FunFam" id="3.40.50.150:FF:000236">
    <property type="entry name" value="S-adenosyl-L-methionine-dependent methyltransferases superfamily protein"/>
    <property type="match status" value="1"/>
</dbReference>
<dbReference type="GO" id="GO:0032259">
    <property type="term" value="P:methylation"/>
    <property type="evidence" value="ECO:0007669"/>
    <property type="project" value="UniProtKB-KW"/>
</dbReference>
<reference evidence="5" key="1">
    <citation type="submission" date="2022-06" db="EMBL/GenBank/DDBJ databases">
        <title>Uncovering the hologenomic basis of an extraordinary plant invasion.</title>
        <authorList>
            <person name="Bieker V.C."/>
            <person name="Martin M.D."/>
            <person name="Gilbert T."/>
            <person name="Hodgins K."/>
            <person name="Battlay P."/>
            <person name="Petersen B."/>
            <person name="Wilson J."/>
        </authorList>
    </citation>
    <scope>NUCLEOTIDE SEQUENCE</scope>
    <source>
        <strain evidence="5">AA19_3_7</strain>
        <tissue evidence="5">Leaf</tissue>
    </source>
</reference>
<feature type="compositionally biased region" description="Basic residues" evidence="4">
    <location>
        <begin position="13"/>
        <end position="22"/>
    </location>
</feature>
<evidence type="ECO:0000313" key="6">
    <source>
        <dbReference type="Proteomes" id="UP001206925"/>
    </source>
</evidence>
<comment type="similarity">
    <text evidence="1">Belongs to the methyltransferase superfamily.</text>
</comment>
<keyword evidence="6" id="KW-1185">Reference proteome</keyword>
<evidence type="ECO:0000256" key="4">
    <source>
        <dbReference type="SAM" id="MobiDB-lite"/>
    </source>
</evidence>